<keyword evidence="5 6" id="KW-0472">Membrane</keyword>
<dbReference type="AlphaFoldDB" id="A0A0F9J5E5"/>
<dbReference type="InterPro" id="IPR050367">
    <property type="entry name" value="APC_superfamily"/>
</dbReference>
<feature type="transmembrane region" description="Helical" evidence="6">
    <location>
        <begin position="345"/>
        <end position="368"/>
    </location>
</feature>
<dbReference type="PANTHER" id="PTHR42770:SF11">
    <property type="entry name" value="INNER MEMBRANE TRANSPORT PROTEIN YBAT"/>
    <property type="match status" value="1"/>
</dbReference>
<feature type="transmembrane region" description="Helical" evidence="6">
    <location>
        <begin position="108"/>
        <end position="131"/>
    </location>
</feature>
<protein>
    <recommendedName>
        <fullName evidence="8">Amino acid permease/ SLC12A domain-containing protein</fullName>
    </recommendedName>
</protein>
<sequence>MLLMHEVRHVKIEANNQTLLPVTDTPATLRRAITLPLLIFYGLGVTIGAGIYVLVGATAAQAGIYAPSSFVVAAVVTLFSAGSFSELSGRFPQSAGEAAYVEAAFKAPFLTVVTGGLLLLAAVVSASAIAVGSAGYVATLVPLPLWSIIVLIVLFTGFIAAWGIVESVRFAAVLTLIEVLGLVAVVIAGLWQQPEIVAKLPTVLPHFTDTSALVAISMTSLIAFFAFIGFDGMVNIIEETENPSRNMPLGIFITLAVATVLYFFVAAIAVLVLPLDELSGSTAPISLLFERLTGISPLAITLIAIGATLNGVVIQIILSSRVLYGLANVGRLPKSLAKLNARTRTPVLATVLMAACTLIFALFFPISILAERTSQLVLVVFVLINLSLLRIKWRKDPAPVNIFVVPIIVPFIGLLTCLAMLIGPLIMPA</sequence>
<feature type="transmembrane region" description="Helical" evidence="6">
    <location>
        <begin position="64"/>
        <end position="87"/>
    </location>
</feature>
<feature type="transmembrane region" description="Helical" evidence="6">
    <location>
        <begin position="172"/>
        <end position="192"/>
    </location>
</feature>
<feature type="transmembrane region" description="Helical" evidence="6">
    <location>
        <begin position="374"/>
        <end position="391"/>
    </location>
</feature>
<keyword evidence="4 6" id="KW-1133">Transmembrane helix</keyword>
<dbReference type="InterPro" id="IPR002293">
    <property type="entry name" value="AA/rel_permease1"/>
</dbReference>
<comment type="subcellular location">
    <subcellularLocation>
        <location evidence="1">Cell membrane</location>
        <topology evidence="1">Multi-pass membrane protein</topology>
    </subcellularLocation>
</comment>
<dbReference type="EMBL" id="LAZR01018926">
    <property type="protein sequence ID" value="KKL94422.1"/>
    <property type="molecule type" value="Genomic_DNA"/>
</dbReference>
<organism evidence="7">
    <name type="scientific">marine sediment metagenome</name>
    <dbReference type="NCBI Taxonomy" id="412755"/>
    <lineage>
        <taxon>unclassified sequences</taxon>
        <taxon>metagenomes</taxon>
        <taxon>ecological metagenomes</taxon>
    </lineage>
</organism>
<accession>A0A0F9J5E5</accession>
<dbReference type="Pfam" id="PF13520">
    <property type="entry name" value="AA_permease_2"/>
    <property type="match status" value="1"/>
</dbReference>
<dbReference type="Gene3D" id="1.20.1740.10">
    <property type="entry name" value="Amino acid/polyamine transporter I"/>
    <property type="match status" value="1"/>
</dbReference>
<dbReference type="PANTHER" id="PTHR42770">
    <property type="entry name" value="AMINO ACID TRANSPORTER-RELATED"/>
    <property type="match status" value="1"/>
</dbReference>
<reference evidence="7" key="1">
    <citation type="journal article" date="2015" name="Nature">
        <title>Complex archaea that bridge the gap between prokaryotes and eukaryotes.</title>
        <authorList>
            <person name="Spang A."/>
            <person name="Saw J.H."/>
            <person name="Jorgensen S.L."/>
            <person name="Zaremba-Niedzwiedzka K."/>
            <person name="Martijn J."/>
            <person name="Lind A.E."/>
            <person name="van Eijk R."/>
            <person name="Schleper C."/>
            <person name="Guy L."/>
            <person name="Ettema T.J."/>
        </authorList>
    </citation>
    <scope>NUCLEOTIDE SEQUENCE</scope>
</reference>
<keyword evidence="2" id="KW-1003">Cell membrane</keyword>
<evidence type="ECO:0000256" key="5">
    <source>
        <dbReference type="ARBA" id="ARBA00023136"/>
    </source>
</evidence>
<comment type="caution">
    <text evidence="7">The sequence shown here is derived from an EMBL/GenBank/DDBJ whole genome shotgun (WGS) entry which is preliminary data.</text>
</comment>
<evidence type="ECO:0000256" key="6">
    <source>
        <dbReference type="SAM" id="Phobius"/>
    </source>
</evidence>
<keyword evidence="3 6" id="KW-0812">Transmembrane</keyword>
<feature type="transmembrane region" description="Helical" evidence="6">
    <location>
        <begin position="249"/>
        <end position="275"/>
    </location>
</feature>
<dbReference type="GO" id="GO:0005886">
    <property type="term" value="C:plasma membrane"/>
    <property type="evidence" value="ECO:0007669"/>
    <property type="project" value="UniProtKB-SubCell"/>
</dbReference>
<feature type="transmembrane region" description="Helical" evidence="6">
    <location>
        <begin position="143"/>
        <end position="165"/>
    </location>
</feature>
<feature type="transmembrane region" description="Helical" evidence="6">
    <location>
        <begin position="295"/>
        <end position="324"/>
    </location>
</feature>
<dbReference type="PIRSF" id="PIRSF006060">
    <property type="entry name" value="AA_transporter"/>
    <property type="match status" value="1"/>
</dbReference>
<evidence type="ECO:0000256" key="4">
    <source>
        <dbReference type="ARBA" id="ARBA00022989"/>
    </source>
</evidence>
<feature type="transmembrane region" description="Helical" evidence="6">
    <location>
        <begin position="212"/>
        <end position="237"/>
    </location>
</feature>
<feature type="transmembrane region" description="Helical" evidence="6">
    <location>
        <begin position="403"/>
        <end position="427"/>
    </location>
</feature>
<evidence type="ECO:0000256" key="1">
    <source>
        <dbReference type="ARBA" id="ARBA00004651"/>
    </source>
</evidence>
<name>A0A0F9J5E5_9ZZZZ</name>
<proteinExistence type="predicted"/>
<evidence type="ECO:0000313" key="7">
    <source>
        <dbReference type="EMBL" id="KKL94422.1"/>
    </source>
</evidence>
<evidence type="ECO:0000256" key="2">
    <source>
        <dbReference type="ARBA" id="ARBA00022475"/>
    </source>
</evidence>
<gene>
    <name evidence="7" type="ORF">LCGC14_1864820</name>
</gene>
<evidence type="ECO:0008006" key="8">
    <source>
        <dbReference type="Google" id="ProtNLM"/>
    </source>
</evidence>
<dbReference type="GO" id="GO:0022857">
    <property type="term" value="F:transmembrane transporter activity"/>
    <property type="evidence" value="ECO:0007669"/>
    <property type="project" value="InterPro"/>
</dbReference>
<evidence type="ECO:0000256" key="3">
    <source>
        <dbReference type="ARBA" id="ARBA00022692"/>
    </source>
</evidence>
<feature type="transmembrane region" description="Helical" evidence="6">
    <location>
        <begin position="38"/>
        <end position="58"/>
    </location>
</feature>